<dbReference type="EMBL" id="LRBV02000007">
    <property type="status" value="NOT_ANNOTATED_CDS"/>
    <property type="molecule type" value="Genomic_DNA"/>
</dbReference>
<evidence type="ECO:0000256" key="2">
    <source>
        <dbReference type="ARBA" id="ARBA00023134"/>
    </source>
</evidence>
<evidence type="ECO:0000313" key="4">
    <source>
        <dbReference type="Proteomes" id="UP000594261"/>
    </source>
</evidence>
<keyword evidence="4" id="KW-1185">Reference proteome</keyword>
<dbReference type="InParanoid" id="A0A7N2M221"/>
<protein>
    <recommendedName>
        <fullName evidence="5">G domain-containing protein</fullName>
    </recommendedName>
</protein>
<reference evidence="3 4" key="1">
    <citation type="journal article" date="2016" name="G3 (Bethesda)">
        <title>First Draft Assembly and Annotation of the Genome of a California Endemic Oak Quercus lobata Nee (Fagaceae).</title>
        <authorList>
            <person name="Sork V.L."/>
            <person name="Fitz-Gibbon S.T."/>
            <person name="Puiu D."/>
            <person name="Crepeau M."/>
            <person name="Gugger P.F."/>
            <person name="Sherman R."/>
            <person name="Stevens K."/>
            <person name="Langley C.H."/>
            <person name="Pellegrini M."/>
            <person name="Salzberg S.L."/>
        </authorList>
    </citation>
    <scope>NUCLEOTIDE SEQUENCE [LARGE SCALE GENOMIC DNA]</scope>
    <source>
        <strain evidence="3 4">cv. SW786</strain>
    </source>
</reference>
<proteinExistence type="predicted"/>
<dbReference type="Proteomes" id="UP000594261">
    <property type="component" value="Chromosome 7"/>
</dbReference>
<keyword evidence="2" id="KW-0342">GTP-binding</keyword>
<dbReference type="SUPFAM" id="SSF52540">
    <property type="entry name" value="P-loop containing nucleoside triphosphate hydrolases"/>
    <property type="match status" value="1"/>
</dbReference>
<accession>A0A7N2M221</accession>
<dbReference type="PANTHER" id="PTHR45782:SF4">
    <property type="entry name" value="MITOCHONDRIAL RIBOSOME-ASSOCIATED GTPASE 1"/>
    <property type="match status" value="1"/>
</dbReference>
<dbReference type="PANTHER" id="PTHR45782">
    <property type="entry name" value="MITOCHONDRIAL RIBOSOME-ASSOCIATED GTPASE 1"/>
    <property type="match status" value="1"/>
</dbReference>
<dbReference type="AlphaFoldDB" id="A0A7N2M221"/>
<dbReference type="GO" id="GO:0005525">
    <property type="term" value="F:GTP binding"/>
    <property type="evidence" value="ECO:0007669"/>
    <property type="project" value="UniProtKB-KW"/>
</dbReference>
<dbReference type="GO" id="GO:0032543">
    <property type="term" value="P:mitochondrial translation"/>
    <property type="evidence" value="ECO:0007669"/>
    <property type="project" value="TreeGrafter"/>
</dbReference>
<sequence>MVQWFMYGKLLELVEFKLREVISREPILLVLVVGVPNVGKSALINSIHQIASSQFPADSAGEDEVRYSRPIALSYSRYCWIQDDVLAFMSNRLFAKELFLTCVIHTRTHSSSFSHFPFQDLVTEVQCALYLTLLEFTSNVEDESDLEGLIEQQFEALQKAFKIPHKALEAPLMMSKKHLTLLRAGKIGPFILDDVPDANTMS</sequence>
<dbReference type="EnsemblPlants" id="QL07p001303:mrna">
    <property type="protein sequence ID" value="QL07p001303:mrna"/>
    <property type="gene ID" value="QL07p001303"/>
</dbReference>
<dbReference type="Gene3D" id="3.40.50.300">
    <property type="entry name" value="P-loop containing nucleotide triphosphate hydrolases"/>
    <property type="match status" value="1"/>
</dbReference>
<keyword evidence="1" id="KW-0547">Nucleotide-binding</keyword>
<reference evidence="3" key="2">
    <citation type="submission" date="2021-01" db="UniProtKB">
        <authorList>
            <consortium name="EnsemblPlants"/>
        </authorList>
    </citation>
    <scope>IDENTIFICATION</scope>
</reference>
<dbReference type="Gramene" id="QL07p001303:mrna">
    <property type="protein sequence ID" value="QL07p001303:mrna"/>
    <property type="gene ID" value="QL07p001303"/>
</dbReference>
<dbReference type="GO" id="GO:0005739">
    <property type="term" value="C:mitochondrion"/>
    <property type="evidence" value="ECO:0007669"/>
    <property type="project" value="TreeGrafter"/>
</dbReference>
<name>A0A7N2M221_QUELO</name>
<dbReference type="GO" id="GO:0003924">
    <property type="term" value="F:GTPase activity"/>
    <property type="evidence" value="ECO:0007669"/>
    <property type="project" value="TreeGrafter"/>
</dbReference>
<dbReference type="InterPro" id="IPR027417">
    <property type="entry name" value="P-loop_NTPase"/>
</dbReference>
<evidence type="ECO:0000313" key="3">
    <source>
        <dbReference type="EnsemblPlants" id="QL07p001303:mrna"/>
    </source>
</evidence>
<organism evidence="3 4">
    <name type="scientific">Quercus lobata</name>
    <name type="common">Valley oak</name>
    <dbReference type="NCBI Taxonomy" id="97700"/>
    <lineage>
        <taxon>Eukaryota</taxon>
        <taxon>Viridiplantae</taxon>
        <taxon>Streptophyta</taxon>
        <taxon>Embryophyta</taxon>
        <taxon>Tracheophyta</taxon>
        <taxon>Spermatophyta</taxon>
        <taxon>Magnoliopsida</taxon>
        <taxon>eudicotyledons</taxon>
        <taxon>Gunneridae</taxon>
        <taxon>Pentapetalae</taxon>
        <taxon>rosids</taxon>
        <taxon>fabids</taxon>
        <taxon>Fagales</taxon>
        <taxon>Fagaceae</taxon>
        <taxon>Quercus</taxon>
    </lineage>
</organism>
<evidence type="ECO:0000256" key="1">
    <source>
        <dbReference type="ARBA" id="ARBA00022741"/>
    </source>
</evidence>
<evidence type="ECO:0008006" key="5">
    <source>
        <dbReference type="Google" id="ProtNLM"/>
    </source>
</evidence>